<name>A0ABV8QQF0_9BACT</name>
<organism evidence="2 3">
    <name type="scientific">Ferruginibacter yonginensis</name>
    <dbReference type="NCBI Taxonomy" id="1310416"/>
    <lineage>
        <taxon>Bacteria</taxon>
        <taxon>Pseudomonadati</taxon>
        <taxon>Bacteroidota</taxon>
        <taxon>Chitinophagia</taxon>
        <taxon>Chitinophagales</taxon>
        <taxon>Chitinophagaceae</taxon>
        <taxon>Ferruginibacter</taxon>
    </lineage>
</organism>
<dbReference type="Proteomes" id="UP001595907">
    <property type="component" value="Unassembled WGS sequence"/>
</dbReference>
<dbReference type="PANTHER" id="PTHR33987:SF1">
    <property type="entry name" value="CALCINEURIN-LIKE METALLO-PHOSPHOESTERASE SUPERFAMILY PROTEIN"/>
    <property type="match status" value="1"/>
</dbReference>
<dbReference type="PANTHER" id="PTHR33987">
    <property type="entry name" value="CALCINEURIN-LIKE METALLO-PHOSPHOESTERASE SUPERFAMILY PROTEIN"/>
    <property type="match status" value="1"/>
</dbReference>
<evidence type="ECO:0000259" key="1">
    <source>
        <dbReference type="Pfam" id="PF09423"/>
    </source>
</evidence>
<feature type="domain" description="PhoD-like phosphatase metallophosphatase" evidence="1">
    <location>
        <begin position="171"/>
        <end position="369"/>
    </location>
</feature>
<comment type="caution">
    <text evidence="2">The sequence shown here is derived from an EMBL/GenBank/DDBJ whole genome shotgun (WGS) entry which is preliminary data.</text>
</comment>
<reference evidence="3" key="1">
    <citation type="journal article" date="2019" name="Int. J. Syst. Evol. Microbiol.">
        <title>The Global Catalogue of Microorganisms (GCM) 10K type strain sequencing project: providing services to taxonomists for standard genome sequencing and annotation.</title>
        <authorList>
            <consortium name="The Broad Institute Genomics Platform"/>
            <consortium name="The Broad Institute Genome Sequencing Center for Infectious Disease"/>
            <person name="Wu L."/>
            <person name="Ma J."/>
        </authorList>
    </citation>
    <scope>NUCLEOTIDE SEQUENCE [LARGE SCALE GENOMIC DNA]</scope>
    <source>
        <strain evidence="3">CECT 8289</strain>
    </source>
</reference>
<dbReference type="InterPro" id="IPR018946">
    <property type="entry name" value="PhoD-like_MPP"/>
</dbReference>
<dbReference type="CDD" id="cd07389">
    <property type="entry name" value="MPP_PhoD"/>
    <property type="match status" value="1"/>
</dbReference>
<keyword evidence="3" id="KW-1185">Reference proteome</keyword>
<dbReference type="InterPro" id="IPR038607">
    <property type="entry name" value="PhoD-like_sf"/>
</dbReference>
<sequence>MAQQNPLVSGPWAGNVQMRTAVIWAEVAPSVKMVAVEFVEKNNPINKKIVAYKGALGLDFNPVKIYLNGLKFNTTYTYTIIIDGKKINVPFATQFTTQDLWQWRKPAPDFSFLAGSCAYFNEPIYDRPGKPYGDTDGIFYTMANTAAAFHVWMGDNWYTREVDYNDAWGLNYRASHDRAQKALQPFMASMPQYAIWDDHDYGPNDAGKSYILKNESRNVFKNYMLNPSYGEDEKGIYTKISYSDVDIFLTDDRFFRSEDEMPDSVNGQPSPQKHFFGAAQMEWLQNQLSFSNATFKIIVVGSQVLNPLDKAESMQRYPYEYQQLLQFITNQKINGVLFFTGDRHHSEVVKMERPQQYPLYDVTISPYTSGVSKVTGVEKNSPYRVANTLVEAQNFGKISVSGAKNKRTLKVDFVGVKGAVLGTWSVNESELKAN</sequence>
<evidence type="ECO:0000313" key="3">
    <source>
        <dbReference type="Proteomes" id="UP001595907"/>
    </source>
</evidence>
<dbReference type="RefSeq" id="WP_379707994.1">
    <property type="nucleotide sequence ID" value="NZ_JBHSCZ010000001.1"/>
</dbReference>
<dbReference type="EMBL" id="JBHSCZ010000001">
    <property type="protein sequence ID" value="MFC4262512.1"/>
    <property type="molecule type" value="Genomic_DNA"/>
</dbReference>
<proteinExistence type="predicted"/>
<evidence type="ECO:0000313" key="2">
    <source>
        <dbReference type="EMBL" id="MFC4262512.1"/>
    </source>
</evidence>
<dbReference type="Gene3D" id="3.60.21.70">
    <property type="entry name" value="PhoD-like phosphatase"/>
    <property type="match status" value="1"/>
</dbReference>
<protein>
    <submittedName>
        <fullName evidence="2">Alkaline phosphatase D family protein</fullName>
    </submittedName>
</protein>
<dbReference type="SUPFAM" id="SSF56300">
    <property type="entry name" value="Metallo-dependent phosphatases"/>
    <property type="match status" value="1"/>
</dbReference>
<gene>
    <name evidence="2" type="ORF">ACFOWM_06470</name>
</gene>
<dbReference type="InterPro" id="IPR029052">
    <property type="entry name" value="Metallo-depent_PP-like"/>
</dbReference>
<dbReference type="Pfam" id="PF09423">
    <property type="entry name" value="PhoD"/>
    <property type="match status" value="1"/>
</dbReference>
<accession>A0ABV8QQF0</accession>